<dbReference type="EMBL" id="MN739048">
    <property type="protein sequence ID" value="QHS85857.1"/>
    <property type="molecule type" value="Genomic_DNA"/>
</dbReference>
<protein>
    <submittedName>
        <fullName evidence="1">Uncharacterized protein</fullName>
    </submittedName>
</protein>
<dbReference type="Pfam" id="PF19060">
    <property type="entry name" value="DVNP"/>
    <property type="match status" value="1"/>
</dbReference>
<proteinExistence type="predicted"/>
<dbReference type="AlphaFoldDB" id="A0A6C0B0X6"/>
<evidence type="ECO:0000313" key="1">
    <source>
        <dbReference type="EMBL" id="QHS85857.1"/>
    </source>
</evidence>
<name>A0A6C0B0X6_9ZZZZ</name>
<reference evidence="1" key="1">
    <citation type="journal article" date="2020" name="Nature">
        <title>Giant virus diversity and host interactions through global metagenomics.</title>
        <authorList>
            <person name="Schulz F."/>
            <person name="Roux S."/>
            <person name="Paez-Espino D."/>
            <person name="Jungbluth S."/>
            <person name="Walsh D.A."/>
            <person name="Denef V.J."/>
            <person name="McMahon K.D."/>
            <person name="Konstantinidis K.T."/>
            <person name="Eloe-Fadrosh E.A."/>
            <person name="Kyrpides N.C."/>
            <person name="Woyke T."/>
        </authorList>
    </citation>
    <scope>NUCLEOTIDE SEQUENCE</scope>
    <source>
        <strain evidence="1">GVMAG-M-3300009185-36</strain>
    </source>
</reference>
<dbReference type="InterPro" id="IPR043928">
    <property type="entry name" value="DNVP"/>
</dbReference>
<dbReference type="GO" id="GO:0051276">
    <property type="term" value="P:chromosome organization"/>
    <property type="evidence" value="ECO:0007669"/>
    <property type="project" value="InterPro"/>
</dbReference>
<sequence>MPNKTLKVGSRRQVFNGSAEKTPGGLTKSDLIKNKHGRIVSAKKHHTMRRKTD</sequence>
<accession>A0A6C0B0X6</accession>
<dbReference type="GO" id="GO:0003677">
    <property type="term" value="F:DNA binding"/>
    <property type="evidence" value="ECO:0007669"/>
    <property type="project" value="InterPro"/>
</dbReference>
<organism evidence="1">
    <name type="scientific">viral metagenome</name>
    <dbReference type="NCBI Taxonomy" id="1070528"/>
    <lineage>
        <taxon>unclassified sequences</taxon>
        <taxon>metagenomes</taxon>
        <taxon>organismal metagenomes</taxon>
    </lineage>
</organism>